<dbReference type="EMBL" id="JAJBNC010000140">
    <property type="protein sequence ID" value="MCB5495878.1"/>
    <property type="molecule type" value="Genomic_DNA"/>
</dbReference>
<dbReference type="AlphaFoldDB" id="A0AAJ1B2S2"/>
<sequence>DEDSTLHNPVNTTIYFAVPHKIVSNSIDTIAWYSEKNNRTINVENIVPFAAIAVAAVGLFILLAPYETIKEINIFKYPAKIKLEPLVIGITLAFAGIIVVIYGLILDTINGYYITKLSGIGFGESS</sequence>
<comment type="caution">
    <text evidence="2">The sequence shown here is derived from an EMBL/GenBank/DDBJ whole genome shotgun (WGS) entry which is preliminary data.</text>
</comment>
<feature type="non-terminal residue" evidence="2">
    <location>
        <position position="1"/>
    </location>
</feature>
<reference evidence="2" key="1">
    <citation type="submission" date="2021-10" db="EMBL/GenBank/DDBJ databases">
        <title>Collection of gut derived symbiotic bacterial strains cultured from healthy donors.</title>
        <authorList>
            <person name="Lin H."/>
            <person name="Littmann E."/>
            <person name="Claire K."/>
            <person name="Pamer E."/>
        </authorList>
    </citation>
    <scope>NUCLEOTIDE SEQUENCE</scope>
    <source>
        <strain evidence="2">MSK.23.4</strain>
    </source>
</reference>
<feature type="non-terminal residue" evidence="2">
    <location>
        <position position="126"/>
    </location>
</feature>
<evidence type="ECO:0000313" key="3">
    <source>
        <dbReference type="Proteomes" id="UP001297422"/>
    </source>
</evidence>
<keyword evidence="1" id="KW-1133">Transmembrane helix</keyword>
<dbReference type="RefSeq" id="WP_226973471.1">
    <property type="nucleotide sequence ID" value="NZ_JAJBNC010000140.1"/>
</dbReference>
<gene>
    <name evidence="2" type="ORF">LIQ10_19530</name>
</gene>
<evidence type="ECO:0000256" key="1">
    <source>
        <dbReference type="SAM" id="Phobius"/>
    </source>
</evidence>
<feature type="transmembrane region" description="Helical" evidence="1">
    <location>
        <begin position="86"/>
        <end position="105"/>
    </location>
</feature>
<proteinExistence type="predicted"/>
<feature type="transmembrane region" description="Helical" evidence="1">
    <location>
        <begin position="46"/>
        <end position="66"/>
    </location>
</feature>
<name>A0AAJ1B2S2_MEDGN</name>
<organism evidence="2 3">
    <name type="scientific">Mediterraneibacter gnavus</name>
    <name type="common">Ruminococcus gnavus</name>
    <dbReference type="NCBI Taxonomy" id="33038"/>
    <lineage>
        <taxon>Bacteria</taxon>
        <taxon>Bacillati</taxon>
        <taxon>Bacillota</taxon>
        <taxon>Clostridia</taxon>
        <taxon>Lachnospirales</taxon>
        <taxon>Lachnospiraceae</taxon>
        <taxon>Mediterraneibacter</taxon>
    </lineage>
</organism>
<dbReference type="Proteomes" id="UP001297422">
    <property type="component" value="Unassembled WGS sequence"/>
</dbReference>
<evidence type="ECO:0000313" key="2">
    <source>
        <dbReference type="EMBL" id="MCB5495878.1"/>
    </source>
</evidence>
<keyword evidence="1" id="KW-0472">Membrane</keyword>
<protein>
    <submittedName>
        <fullName evidence="2">Uncharacterized protein</fullName>
    </submittedName>
</protein>
<keyword evidence="1" id="KW-0812">Transmembrane</keyword>
<accession>A0AAJ1B2S2</accession>